<gene>
    <name evidence="1" type="ORF">L2E82_00218</name>
</gene>
<comment type="caution">
    <text evidence="1">The sequence shown here is derived from an EMBL/GenBank/DDBJ whole genome shotgun (WGS) entry which is preliminary data.</text>
</comment>
<protein>
    <submittedName>
        <fullName evidence="1">Uncharacterized protein</fullName>
    </submittedName>
</protein>
<organism evidence="1 2">
    <name type="scientific">Cichorium intybus</name>
    <name type="common">Chicory</name>
    <dbReference type="NCBI Taxonomy" id="13427"/>
    <lineage>
        <taxon>Eukaryota</taxon>
        <taxon>Viridiplantae</taxon>
        <taxon>Streptophyta</taxon>
        <taxon>Embryophyta</taxon>
        <taxon>Tracheophyta</taxon>
        <taxon>Spermatophyta</taxon>
        <taxon>Magnoliopsida</taxon>
        <taxon>eudicotyledons</taxon>
        <taxon>Gunneridae</taxon>
        <taxon>Pentapetalae</taxon>
        <taxon>asterids</taxon>
        <taxon>campanulids</taxon>
        <taxon>Asterales</taxon>
        <taxon>Asteraceae</taxon>
        <taxon>Cichorioideae</taxon>
        <taxon>Cichorieae</taxon>
        <taxon>Cichoriinae</taxon>
        <taxon>Cichorium</taxon>
    </lineage>
</organism>
<evidence type="ECO:0000313" key="1">
    <source>
        <dbReference type="EMBL" id="KAI3787788.1"/>
    </source>
</evidence>
<sequence>MEEGEIRPESSPAVDQTSDNGGENSIDGDDKPEGQETLTQPMGENTDAQSKNTAEIQEHVPSEFVPNVPPAPHPLGIPNNPFGPLQQLVPSGCFGPFPKESPAHAKENAILHKFNSITPAWDVGGSQHKKRKRNFSDSLSELNVQLFLDTHQTLNNQE</sequence>
<reference evidence="2" key="1">
    <citation type="journal article" date="2022" name="Mol. Ecol. Resour.">
        <title>The genomes of chicory, endive, great burdock and yacon provide insights into Asteraceae palaeo-polyploidization history and plant inulin production.</title>
        <authorList>
            <person name="Fan W."/>
            <person name="Wang S."/>
            <person name="Wang H."/>
            <person name="Wang A."/>
            <person name="Jiang F."/>
            <person name="Liu H."/>
            <person name="Zhao H."/>
            <person name="Xu D."/>
            <person name="Zhang Y."/>
        </authorList>
    </citation>
    <scope>NUCLEOTIDE SEQUENCE [LARGE SCALE GENOMIC DNA]</scope>
    <source>
        <strain evidence="2">cv. Punajuju</strain>
    </source>
</reference>
<evidence type="ECO:0000313" key="2">
    <source>
        <dbReference type="Proteomes" id="UP001055811"/>
    </source>
</evidence>
<reference evidence="1 2" key="2">
    <citation type="journal article" date="2022" name="Mol. Ecol. Resour.">
        <title>The genomes of chicory, endive, great burdock and yacon provide insights into Asteraceae paleo-polyploidization history and plant inulin production.</title>
        <authorList>
            <person name="Fan W."/>
            <person name="Wang S."/>
            <person name="Wang H."/>
            <person name="Wang A."/>
            <person name="Jiang F."/>
            <person name="Liu H."/>
            <person name="Zhao H."/>
            <person name="Xu D."/>
            <person name="Zhang Y."/>
        </authorList>
    </citation>
    <scope>NUCLEOTIDE SEQUENCE [LARGE SCALE GENOMIC DNA]</scope>
    <source>
        <strain evidence="2">cv. Punajuju</strain>
        <tissue evidence="1">Leaves</tissue>
    </source>
</reference>
<keyword evidence="2" id="KW-1185">Reference proteome</keyword>
<name>A0ACB9GXH1_CICIN</name>
<accession>A0ACB9GXH1</accession>
<dbReference type="EMBL" id="CM042009">
    <property type="protein sequence ID" value="KAI3787788.1"/>
    <property type="molecule type" value="Genomic_DNA"/>
</dbReference>
<proteinExistence type="predicted"/>
<dbReference type="Proteomes" id="UP001055811">
    <property type="component" value="Linkage Group LG01"/>
</dbReference>